<keyword evidence="6 8" id="KW-1133">Transmembrane helix</keyword>
<keyword evidence="3" id="KW-0813">Transport</keyword>
<feature type="transmembrane region" description="Helical" evidence="8">
    <location>
        <begin position="412"/>
        <end position="429"/>
    </location>
</feature>
<dbReference type="GO" id="GO:0022857">
    <property type="term" value="F:transmembrane transporter activity"/>
    <property type="evidence" value="ECO:0007669"/>
    <property type="project" value="InterPro"/>
</dbReference>
<feature type="transmembrane region" description="Helical" evidence="8">
    <location>
        <begin position="275"/>
        <end position="299"/>
    </location>
</feature>
<dbReference type="PANTHER" id="PTHR42718:SF9">
    <property type="entry name" value="MAJOR FACILITATOR SUPERFAMILY MULTIDRUG TRANSPORTER MFSC"/>
    <property type="match status" value="1"/>
</dbReference>
<feature type="transmembrane region" description="Helical" evidence="8">
    <location>
        <begin position="146"/>
        <end position="167"/>
    </location>
</feature>
<accession>A0A220VH68</accession>
<dbReference type="InterPro" id="IPR011701">
    <property type="entry name" value="MFS"/>
</dbReference>
<evidence type="ECO:0000256" key="5">
    <source>
        <dbReference type="ARBA" id="ARBA00022692"/>
    </source>
</evidence>
<dbReference type="AlphaFoldDB" id="A0A220VH68"/>
<keyword evidence="7 8" id="KW-0472">Membrane</keyword>
<sequence>MQEQELPKIETVTPRQWVGVIAGLLGAFLAIIDITITNTSIKELTGAFSLSEDEASWISTSYLVAEIIAIAVTAWLIEVLGIRRYLLWSVILFLISSVGCTLANSLNTIVIARVCQGLSGGALIPIALSLMSFLLPKSKQPIGMSLFGLIAALAPTLGGTLGGWLTQNFSWEYIFYINLIPGLILIPMIFYSLDTDELNKKAFLEGDWLGILLISIGLASLLIVLEQGNQNNWFQSSLITLLLVISIVSLTYFTLVERKAKKPLIDLNLFKDWHFLVSLLIFFVFGFYLLGVMFVIPLYLEQVHDYNPLQVGEVIMWMVIPQIICAPLIPKLIKYIPAQYIVFSGFLILSMSSYANIHMSPNFAGDQMIPSIILRGMGIPFIIIPIQIIAFNTISKDKIDQASVLVNMSRNLGSSFGIAIIQTMVTNLSRANSNSIKSTVSSLDQNALDYVQNLQNKFIMNGFDSNQSHLMALNQLNQKIQLNASIIAYNDIYFTLMVLTTIAGFLVFIICSKYKK</sequence>
<dbReference type="Gene3D" id="1.20.1720.10">
    <property type="entry name" value="Multidrug resistance protein D"/>
    <property type="match status" value="1"/>
</dbReference>
<evidence type="ECO:0000259" key="9">
    <source>
        <dbReference type="PROSITE" id="PS50850"/>
    </source>
</evidence>
<dbReference type="Gene3D" id="1.20.1250.20">
    <property type="entry name" value="MFS general substrate transporter like domains"/>
    <property type="match status" value="1"/>
</dbReference>
<feature type="transmembrane region" description="Helical" evidence="8">
    <location>
        <begin position="237"/>
        <end position="255"/>
    </location>
</feature>
<keyword evidence="11" id="KW-1185">Reference proteome</keyword>
<feature type="transmembrane region" description="Helical" evidence="8">
    <location>
        <begin position="17"/>
        <end position="36"/>
    </location>
</feature>
<dbReference type="KEGG" id="pmai:CF386_11765"/>
<dbReference type="NCBIfam" id="TIGR00711">
    <property type="entry name" value="efflux_EmrB"/>
    <property type="match status" value="1"/>
</dbReference>
<dbReference type="InterPro" id="IPR020846">
    <property type="entry name" value="MFS_dom"/>
</dbReference>
<evidence type="ECO:0000256" key="8">
    <source>
        <dbReference type="SAM" id="Phobius"/>
    </source>
</evidence>
<keyword evidence="5 8" id="KW-0812">Transmembrane</keyword>
<evidence type="ECO:0000256" key="7">
    <source>
        <dbReference type="ARBA" id="ARBA00023136"/>
    </source>
</evidence>
<dbReference type="GO" id="GO:0005886">
    <property type="term" value="C:plasma membrane"/>
    <property type="evidence" value="ECO:0007669"/>
    <property type="project" value="UniProtKB-SubCell"/>
</dbReference>
<feature type="transmembrane region" description="Helical" evidence="8">
    <location>
        <begin position="340"/>
        <end position="357"/>
    </location>
</feature>
<proteinExistence type="inferred from homology"/>
<reference evidence="10 11" key="1">
    <citation type="journal article" date="2016" name="Int. J. Syst. Evol. Microbiol.">
        <title>Paraphotobacterium marinum gen. nov., sp. nov., a member of the family Vibrionaceae, isolated from surface seawater.</title>
        <authorList>
            <person name="Huang Z."/>
            <person name="Dong C."/>
            <person name="Shao Z."/>
        </authorList>
    </citation>
    <scope>NUCLEOTIDE SEQUENCE [LARGE SCALE GENOMIC DNA]</scope>
    <source>
        <strain evidence="10 11">NSCS20N07D</strain>
    </source>
</reference>
<evidence type="ECO:0000256" key="4">
    <source>
        <dbReference type="ARBA" id="ARBA00022475"/>
    </source>
</evidence>
<dbReference type="SUPFAM" id="SSF103473">
    <property type="entry name" value="MFS general substrate transporter"/>
    <property type="match status" value="1"/>
</dbReference>
<feature type="domain" description="Major facilitator superfamily (MFS) profile" evidence="9">
    <location>
        <begin position="19"/>
        <end position="515"/>
    </location>
</feature>
<dbReference type="Proteomes" id="UP000242175">
    <property type="component" value="Chromosome small"/>
</dbReference>
<evidence type="ECO:0000256" key="6">
    <source>
        <dbReference type="ARBA" id="ARBA00022989"/>
    </source>
</evidence>
<comment type="subcellular location">
    <subcellularLocation>
        <location evidence="1">Cell membrane</location>
        <topology evidence="1">Multi-pass membrane protein</topology>
    </subcellularLocation>
</comment>
<evidence type="ECO:0000256" key="1">
    <source>
        <dbReference type="ARBA" id="ARBA00004651"/>
    </source>
</evidence>
<feature type="transmembrane region" description="Helical" evidence="8">
    <location>
        <begin position="369"/>
        <end position="391"/>
    </location>
</feature>
<organism evidence="10 11">
    <name type="scientific">Paraphotobacterium marinum</name>
    <dbReference type="NCBI Taxonomy" id="1755811"/>
    <lineage>
        <taxon>Bacteria</taxon>
        <taxon>Pseudomonadati</taxon>
        <taxon>Pseudomonadota</taxon>
        <taxon>Gammaproteobacteria</taxon>
        <taxon>Vibrionales</taxon>
        <taxon>Vibrionaceae</taxon>
        <taxon>Paraphotobacterium</taxon>
    </lineage>
</organism>
<dbReference type="RefSeq" id="WP_089074623.1">
    <property type="nucleotide sequence ID" value="NZ_CP022356.1"/>
</dbReference>
<evidence type="ECO:0000313" key="10">
    <source>
        <dbReference type="EMBL" id="ASK79715.1"/>
    </source>
</evidence>
<dbReference type="PANTHER" id="PTHR42718">
    <property type="entry name" value="MAJOR FACILITATOR SUPERFAMILY MULTIDRUG TRANSPORTER MFSC"/>
    <property type="match status" value="1"/>
</dbReference>
<dbReference type="CDD" id="cd17503">
    <property type="entry name" value="MFS_LmrB_MDR_like"/>
    <property type="match status" value="1"/>
</dbReference>
<dbReference type="Pfam" id="PF07690">
    <property type="entry name" value="MFS_1"/>
    <property type="match status" value="1"/>
</dbReference>
<feature type="transmembrane region" description="Helical" evidence="8">
    <location>
        <begin position="206"/>
        <end position="225"/>
    </location>
</feature>
<comment type="similarity">
    <text evidence="2">Belongs to the major facilitator superfamily. EmrB family.</text>
</comment>
<feature type="transmembrane region" description="Helical" evidence="8">
    <location>
        <begin position="85"/>
        <end position="104"/>
    </location>
</feature>
<feature type="transmembrane region" description="Helical" evidence="8">
    <location>
        <begin position="110"/>
        <end position="134"/>
    </location>
</feature>
<name>A0A220VH68_9GAMM</name>
<dbReference type="PROSITE" id="PS50850">
    <property type="entry name" value="MFS"/>
    <property type="match status" value="1"/>
</dbReference>
<evidence type="ECO:0000256" key="3">
    <source>
        <dbReference type="ARBA" id="ARBA00022448"/>
    </source>
</evidence>
<keyword evidence="4" id="KW-1003">Cell membrane</keyword>
<evidence type="ECO:0000313" key="11">
    <source>
        <dbReference type="Proteomes" id="UP000242175"/>
    </source>
</evidence>
<dbReference type="EMBL" id="CP022356">
    <property type="protein sequence ID" value="ASK79715.1"/>
    <property type="molecule type" value="Genomic_DNA"/>
</dbReference>
<evidence type="ECO:0000256" key="2">
    <source>
        <dbReference type="ARBA" id="ARBA00008537"/>
    </source>
</evidence>
<dbReference type="OrthoDB" id="9812221at2"/>
<feature type="transmembrane region" description="Helical" evidence="8">
    <location>
        <begin position="56"/>
        <end position="78"/>
    </location>
</feature>
<protein>
    <submittedName>
        <fullName evidence="10">EmrB/QacA family drug resistance transporter</fullName>
    </submittedName>
</protein>
<gene>
    <name evidence="10" type="ORF">CF386_11765</name>
</gene>
<dbReference type="InterPro" id="IPR004638">
    <property type="entry name" value="EmrB-like"/>
</dbReference>
<dbReference type="InterPro" id="IPR036259">
    <property type="entry name" value="MFS_trans_sf"/>
</dbReference>
<feature type="transmembrane region" description="Helical" evidence="8">
    <location>
        <begin position="492"/>
        <end position="511"/>
    </location>
</feature>
<feature type="transmembrane region" description="Helical" evidence="8">
    <location>
        <begin position="173"/>
        <end position="194"/>
    </location>
</feature>
<feature type="transmembrane region" description="Helical" evidence="8">
    <location>
        <begin position="314"/>
        <end position="333"/>
    </location>
</feature>